<evidence type="ECO:0000256" key="1">
    <source>
        <dbReference type="ARBA" id="ARBA00001946"/>
    </source>
</evidence>
<gene>
    <name evidence="7" type="ORF">CEG18_19240</name>
</gene>
<dbReference type="Proteomes" id="UP000198145">
    <property type="component" value="Unassembled WGS sequence"/>
</dbReference>
<dbReference type="InterPro" id="IPR048435">
    <property type="entry name" value="MASE6"/>
</dbReference>
<dbReference type="CDD" id="cd01949">
    <property type="entry name" value="GGDEF"/>
    <property type="match status" value="1"/>
</dbReference>
<feature type="transmembrane region" description="Helical" evidence="5">
    <location>
        <begin position="79"/>
        <end position="99"/>
    </location>
</feature>
<dbReference type="InterPro" id="IPR029787">
    <property type="entry name" value="Nucleotide_cyclase"/>
</dbReference>
<dbReference type="PANTHER" id="PTHR45138:SF9">
    <property type="entry name" value="DIGUANYLATE CYCLASE DGCM-RELATED"/>
    <property type="match status" value="1"/>
</dbReference>
<comment type="cofactor">
    <cofactor evidence="1">
        <name>Mg(2+)</name>
        <dbReference type="ChEBI" id="CHEBI:18420"/>
    </cofactor>
</comment>
<evidence type="ECO:0000256" key="2">
    <source>
        <dbReference type="ARBA" id="ARBA00004533"/>
    </source>
</evidence>
<dbReference type="GO" id="GO:0005886">
    <property type="term" value="C:plasma membrane"/>
    <property type="evidence" value="ECO:0007669"/>
    <property type="project" value="UniProtKB-SubCell"/>
</dbReference>
<dbReference type="NCBIfam" id="TIGR00254">
    <property type="entry name" value="GGDEF"/>
    <property type="match status" value="1"/>
</dbReference>
<evidence type="ECO:0000256" key="5">
    <source>
        <dbReference type="SAM" id="Phobius"/>
    </source>
</evidence>
<dbReference type="InterPro" id="IPR043128">
    <property type="entry name" value="Rev_trsase/Diguanyl_cyclase"/>
</dbReference>
<feature type="domain" description="GGDEF" evidence="6">
    <location>
        <begin position="220"/>
        <end position="353"/>
    </location>
</feature>
<keyword evidence="5" id="KW-0472">Membrane</keyword>
<dbReference type="SMART" id="SM00267">
    <property type="entry name" value="GGDEF"/>
    <property type="match status" value="1"/>
</dbReference>
<reference evidence="7 8" key="1">
    <citation type="submission" date="2017-06" db="EMBL/GenBank/DDBJ databases">
        <title>Draft genome of Pseudomonas nitroreducens DF05.</title>
        <authorList>
            <person name="Iyer R."/>
        </authorList>
    </citation>
    <scope>NUCLEOTIDE SEQUENCE [LARGE SCALE GENOMIC DNA]</scope>
    <source>
        <strain evidence="7 8">DF05</strain>
    </source>
</reference>
<dbReference type="Pfam" id="PF20966">
    <property type="entry name" value="MASE6"/>
    <property type="match status" value="1"/>
</dbReference>
<evidence type="ECO:0000256" key="4">
    <source>
        <dbReference type="ARBA" id="ARBA00034247"/>
    </source>
</evidence>
<dbReference type="SUPFAM" id="SSF55073">
    <property type="entry name" value="Nucleotide cyclase"/>
    <property type="match status" value="1"/>
</dbReference>
<keyword evidence="5" id="KW-1133">Transmembrane helix</keyword>
<feature type="transmembrane region" description="Helical" evidence="5">
    <location>
        <begin position="52"/>
        <end position="70"/>
    </location>
</feature>
<dbReference type="GO" id="GO:0052621">
    <property type="term" value="F:diguanylate cyclase activity"/>
    <property type="evidence" value="ECO:0007669"/>
    <property type="project" value="UniProtKB-EC"/>
</dbReference>
<dbReference type="PANTHER" id="PTHR45138">
    <property type="entry name" value="REGULATORY COMPONENTS OF SENSORY TRANSDUCTION SYSTEM"/>
    <property type="match status" value="1"/>
</dbReference>
<dbReference type="EC" id="2.7.7.65" evidence="3"/>
<comment type="subcellular location">
    <subcellularLocation>
        <location evidence="2">Cell inner membrane</location>
    </subcellularLocation>
</comment>
<evidence type="ECO:0000313" key="7">
    <source>
        <dbReference type="EMBL" id="OWP49686.1"/>
    </source>
</evidence>
<comment type="catalytic activity">
    <reaction evidence="4">
        <text>2 GTP = 3',3'-c-di-GMP + 2 diphosphate</text>
        <dbReference type="Rhea" id="RHEA:24898"/>
        <dbReference type="ChEBI" id="CHEBI:33019"/>
        <dbReference type="ChEBI" id="CHEBI:37565"/>
        <dbReference type="ChEBI" id="CHEBI:58805"/>
        <dbReference type="EC" id="2.7.7.65"/>
    </reaction>
</comment>
<dbReference type="Gene3D" id="3.30.70.270">
    <property type="match status" value="1"/>
</dbReference>
<proteinExistence type="predicted"/>
<evidence type="ECO:0000259" key="6">
    <source>
        <dbReference type="PROSITE" id="PS50887"/>
    </source>
</evidence>
<dbReference type="eggNOG" id="COG3706">
    <property type="taxonomic scope" value="Bacteria"/>
</dbReference>
<accession>A0A2D0ADG6</accession>
<feature type="transmembrane region" description="Helical" evidence="5">
    <location>
        <begin position="27"/>
        <end position="46"/>
    </location>
</feature>
<sequence length="354" mass="40167">MHRNSDPDHLFESSTGPTGLEEADHRLLMRLIFACTGATLGVFSILQYLAGNLWLSGAELVTCGLLLWAAHRLKRVSRLVPWIIAYLLPTFCFILYIIVMPNASATAFVWVYLMPVMAYLLLGKWRGFLLAVPFMLAATLMYLHANRLRLDAPGLIDIGNGIFCGVLVIAFMHVYEERRAAAYKQLRHLALTDALTGVASRESFQRTLRRCIQEAARYETRLVLVVLDVDHFKNINDQWGHDAGDKALQHLCNRLRYRLRATDLIGRLGGEEFGLLLPFTDRFDAKPLVESLRRDIDEAPLVYHGERIEISATFGLAEWPADGLDADELYRCTDRRLYRGKAEGRNRLVYSDPA</sequence>
<dbReference type="PROSITE" id="PS50887">
    <property type="entry name" value="GGDEF"/>
    <property type="match status" value="1"/>
</dbReference>
<dbReference type="InterPro" id="IPR000160">
    <property type="entry name" value="GGDEF_dom"/>
</dbReference>
<feature type="transmembrane region" description="Helical" evidence="5">
    <location>
        <begin position="155"/>
        <end position="175"/>
    </location>
</feature>
<dbReference type="STRING" id="46680.GCA_000807755_04081"/>
<organism evidence="7 8">
    <name type="scientific">Pseudomonas nitroreducens</name>
    <dbReference type="NCBI Taxonomy" id="46680"/>
    <lineage>
        <taxon>Bacteria</taxon>
        <taxon>Pseudomonadati</taxon>
        <taxon>Pseudomonadota</taxon>
        <taxon>Gammaproteobacteria</taxon>
        <taxon>Pseudomonadales</taxon>
        <taxon>Pseudomonadaceae</taxon>
        <taxon>Pseudomonas</taxon>
    </lineage>
</organism>
<keyword evidence="5" id="KW-0812">Transmembrane</keyword>
<feature type="transmembrane region" description="Helical" evidence="5">
    <location>
        <begin position="105"/>
        <end position="122"/>
    </location>
</feature>
<dbReference type="EMBL" id="NJBA01000006">
    <property type="protein sequence ID" value="OWP49686.1"/>
    <property type="molecule type" value="Genomic_DNA"/>
</dbReference>
<protein>
    <recommendedName>
        <fullName evidence="3">diguanylate cyclase</fullName>
        <ecNumber evidence="3">2.7.7.65</ecNumber>
    </recommendedName>
</protein>
<comment type="caution">
    <text evidence="7">The sequence shown here is derived from an EMBL/GenBank/DDBJ whole genome shotgun (WGS) entry which is preliminary data.</text>
</comment>
<feature type="transmembrane region" description="Helical" evidence="5">
    <location>
        <begin position="127"/>
        <end position="143"/>
    </location>
</feature>
<evidence type="ECO:0000256" key="3">
    <source>
        <dbReference type="ARBA" id="ARBA00012528"/>
    </source>
</evidence>
<dbReference type="Pfam" id="PF00990">
    <property type="entry name" value="GGDEF"/>
    <property type="match status" value="1"/>
</dbReference>
<dbReference type="RefSeq" id="WP_088419753.1">
    <property type="nucleotide sequence ID" value="NZ_NJBA01000006.1"/>
</dbReference>
<evidence type="ECO:0000313" key="8">
    <source>
        <dbReference type="Proteomes" id="UP000198145"/>
    </source>
</evidence>
<name>A0A2D0ADG6_PSENT</name>
<dbReference type="FunFam" id="3.30.70.270:FF:000001">
    <property type="entry name" value="Diguanylate cyclase domain protein"/>
    <property type="match status" value="1"/>
</dbReference>
<dbReference type="InterPro" id="IPR050469">
    <property type="entry name" value="Diguanylate_Cyclase"/>
</dbReference>
<dbReference type="AlphaFoldDB" id="A0A2D0ADG6"/>